<evidence type="ECO:0000313" key="2">
    <source>
        <dbReference type="EMBL" id="VFJ54445.1"/>
    </source>
</evidence>
<gene>
    <name evidence="2" type="ORF">BECKDK2373C_GA0170839_104315</name>
</gene>
<sequence length="196" mass="22958">MDKFQNKYRIPSTRLPHWDYGWNAVYFVTICTGGQQHHFGGIVDDAMWLSDVGEIANACWMDIPLHFPFVHLDGFVIMPNHVHGIIMIESPRRDAIYRVSDKPRLYGAERVSTENSIPTSGGFAGNKNPMRQENLSKIIRWYKGRVTFESRKITPDFCWQPRFYEHIVRSEKTLEAIRNYILANPWNWKKDSLFPP</sequence>
<feature type="domain" description="Transposase IS200-like" evidence="1">
    <location>
        <begin position="21"/>
        <end position="184"/>
    </location>
</feature>
<dbReference type="GO" id="GO:0006313">
    <property type="term" value="P:DNA transposition"/>
    <property type="evidence" value="ECO:0007669"/>
    <property type="project" value="InterPro"/>
</dbReference>
<name>A0A450SLA8_9GAMM</name>
<accession>A0A450SLA8</accession>
<evidence type="ECO:0000259" key="1">
    <source>
        <dbReference type="SMART" id="SM01321"/>
    </source>
</evidence>
<dbReference type="AlphaFoldDB" id="A0A450SLA8"/>
<dbReference type="GO" id="GO:0043565">
    <property type="term" value="F:sequence-specific DNA binding"/>
    <property type="evidence" value="ECO:0007669"/>
    <property type="project" value="TreeGrafter"/>
</dbReference>
<organism evidence="2">
    <name type="scientific">Candidatus Kentrum sp. DK</name>
    <dbReference type="NCBI Taxonomy" id="2126562"/>
    <lineage>
        <taxon>Bacteria</taxon>
        <taxon>Pseudomonadati</taxon>
        <taxon>Pseudomonadota</taxon>
        <taxon>Gammaproteobacteria</taxon>
        <taxon>Candidatus Kentrum</taxon>
    </lineage>
</organism>
<dbReference type="PANTHER" id="PTHR36966:SF1">
    <property type="entry name" value="REP-ASSOCIATED TYROSINE TRANSPOSASE"/>
    <property type="match status" value="1"/>
</dbReference>
<dbReference type="InterPro" id="IPR036515">
    <property type="entry name" value="Transposase_17_sf"/>
</dbReference>
<protein>
    <recommendedName>
        <fullName evidence="1">Transposase IS200-like domain-containing protein</fullName>
    </recommendedName>
</protein>
<dbReference type="InterPro" id="IPR052715">
    <property type="entry name" value="RAYT_transposase"/>
</dbReference>
<dbReference type="SMART" id="SM01321">
    <property type="entry name" value="Y1_Tnp"/>
    <property type="match status" value="1"/>
</dbReference>
<dbReference type="EMBL" id="CAADEY010000043">
    <property type="protein sequence ID" value="VFJ54445.1"/>
    <property type="molecule type" value="Genomic_DNA"/>
</dbReference>
<dbReference type="InterPro" id="IPR002686">
    <property type="entry name" value="Transposase_17"/>
</dbReference>
<dbReference type="Gene3D" id="3.30.70.1290">
    <property type="entry name" value="Transposase IS200-like"/>
    <property type="match status" value="1"/>
</dbReference>
<reference evidence="2" key="1">
    <citation type="submission" date="2019-02" db="EMBL/GenBank/DDBJ databases">
        <authorList>
            <person name="Gruber-Vodicka R. H."/>
            <person name="Seah K. B. B."/>
        </authorList>
    </citation>
    <scope>NUCLEOTIDE SEQUENCE</scope>
    <source>
        <strain evidence="2">BECK_DK161</strain>
    </source>
</reference>
<dbReference type="SUPFAM" id="SSF143422">
    <property type="entry name" value="Transposase IS200-like"/>
    <property type="match status" value="1"/>
</dbReference>
<dbReference type="GO" id="GO:0004803">
    <property type="term" value="F:transposase activity"/>
    <property type="evidence" value="ECO:0007669"/>
    <property type="project" value="InterPro"/>
</dbReference>
<dbReference type="PANTHER" id="PTHR36966">
    <property type="entry name" value="REP-ASSOCIATED TYROSINE TRANSPOSASE"/>
    <property type="match status" value="1"/>
</dbReference>
<proteinExistence type="predicted"/>